<sequence>MNFEKLAQQYTVASLSGRYITLDHIEPLLQEPHRKPHVKIIGHSVLEKPIYEYRIGTGKTKILMWSQMHGNEATTTKAVFDLMLFLESDEAKPILDAVTVLIIPMLNPDGASLYTRANANAVDLNRDSQDLTQPESRVLRAVFEGFMPDYCFNLHDQRTIFGVDTTGKPATVSFLAPSYNDAREINPTREAAIQLIVAMNEVLQHFIPGQIGRFDDSFNINCIGDTFQHLNVPTVLFEAGHFQEDYQRDVTRKFILISLLAGIECIYENVLVAKNLHDYFLIPQNNCVFFDMMYKNIKIKYDNKEIITNFAIQYTEKLIENNIIFEAHIKEIGNLEGFYGHFEFDAKEAIYADNSHPIPEIGQKADFYLGNKVKIVNGMPNI</sequence>
<evidence type="ECO:0000313" key="3">
    <source>
        <dbReference type="EMBL" id="AWG26959.1"/>
    </source>
</evidence>
<dbReference type="PROSITE" id="PS52035">
    <property type="entry name" value="PEPTIDASE_M14"/>
    <property type="match status" value="1"/>
</dbReference>
<protein>
    <submittedName>
        <fullName evidence="3">Peptidase M14</fullName>
    </submittedName>
</protein>
<evidence type="ECO:0000313" key="4">
    <source>
        <dbReference type="Proteomes" id="UP000244677"/>
    </source>
</evidence>
<dbReference type="RefSeq" id="WP_108738455.1">
    <property type="nucleotide sequence ID" value="NZ_CP020919.1"/>
</dbReference>
<keyword evidence="4" id="KW-1185">Reference proteome</keyword>
<dbReference type="CDD" id="cd06239">
    <property type="entry name" value="M14-like"/>
    <property type="match status" value="1"/>
</dbReference>
<dbReference type="KEGG" id="fki:FK004_17830"/>
<accession>A0A2S1LT94</accession>
<proteinExistence type="inferred from homology"/>
<dbReference type="GO" id="GO:0008270">
    <property type="term" value="F:zinc ion binding"/>
    <property type="evidence" value="ECO:0007669"/>
    <property type="project" value="InterPro"/>
</dbReference>
<dbReference type="Proteomes" id="UP000244677">
    <property type="component" value="Chromosome"/>
</dbReference>
<dbReference type="Gene3D" id="3.40.630.10">
    <property type="entry name" value="Zn peptidases"/>
    <property type="match status" value="1"/>
</dbReference>
<organism evidence="3 4">
    <name type="scientific">Flavobacterium kingsejongi</name>
    <dbReference type="NCBI Taxonomy" id="1678728"/>
    <lineage>
        <taxon>Bacteria</taxon>
        <taxon>Pseudomonadati</taxon>
        <taxon>Bacteroidota</taxon>
        <taxon>Flavobacteriia</taxon>
        <taxon>Flavobacteriales</taxon>
        <taxon>Flavobacteriaceae</taxon>
        <taxon>Flavobacterium</taxon>
    </lineage>
</organism>
<comment type="caution">
    <text evidence="1">Lacks conserved residue(s) required for the propagation of feature annotation.</text>
</comment>
<evidence type="ECO:0000256" key="1">
    <source>
        <dbReference type="PROSITE-ProRule" id="PRU01379"/>
    </source>
</evidence>
<dbReference type="InterPro" id="IPR000834">
    <property type="entry name" value="Peptidase_M14"/>
</dbReference>
<gene>
    <name evidence="3" type="ORF">FK004_17830</name>
</gene>
<reference evidence="3 4" key="1">
    <citation type="submission" date="2017-04" db="EMBL/GenBank/DDBJ databases">
        <title>Complete genome sequence of Flavobacterium kingsejong AJ004.</title>
        <authorList>
            <person name="Lee P.C."/>
        </authorList>
    </citation>
    <scope>NUCLEOTIDE SEQUENCE [LARGE SCALE GENOMIC DNA]</scope>
    <source>
        <strain evidence="3 4">AJ004</strain>
    </source>
</reference>
<dbReference type="EMBL" id="CP020919">
    <property type="protein sequence ID" value="AWG26959.1"/>
    <property type="molecule type" value="Genomic_DNA"/>
</dbReference>
<dbReference type="AlphaFoldDB" id="A0A2S1LT94"/>
<evidence type="ECO:0000259" key="2">
    <source>
        <dbReference type="PROSITE" id="PS52035"/>
    </source>
</evidence>
<name>A0A2S1LT94_9FLAO</name>
<dbReference type="SUPFAM" id="SSF53187">
    <property type="entry name" value="Zn-dependent exopeptidases"/>
    <property type="match status" value="1"/>
</dbReference>
<dbReference type="Pfam" id="PF00246">
    <property type="entry name" value="Peptidase_M14"/>
    <property type="match status" value="1"/>
</dbReference>
<feature type="domain" description="Peptidase M14" evidence="2">
    <location>
        <begin position="11"/>
        <end position="266"/>
    </location>
</feature>
<dbReference type="GO" id="GO:0004181">
    <property type="term" value="F:metallocarboxypeptidase activity"/>
    <property type="evidence" value="ECO:0007669"/>
    <property type="project" value="InterPro"/>
</dbReference>
<dbReference type="GO" id="GO:0006508">
    <property type="term" value="P:proteolysis"/>
    <property type="evidence" value="ECO:0007669"/>
    <property type="project" value="InterPro"/>
</dbReference>
<dbReference type="OrthoDB" id="1119199at2"/>
<comment type="similarity">
    <text evidence="1">Belongs to the peptidase M14 family.</text>
</comment>